<protein>
    <submittedName>
        <fullName evidence="2">Uncharacterized protein</fullName>
    </submittedName>
</protein>
<comment type="caution">
    <text evidence="2">The sequence shown here is derived from an EMBL/GenBank/DDBJ whole genome shotgun (WGS) entry which is preliminary data.</text>
</comment>
<dbReference type="EMBL" id="MU003782">
    <property type="protein sequence ID" value="KAF2722450.1"/>
    <property type="molecule type" value="Genomic_DNA"/>
</dbReference>
<sequence length="228" mass="24800">MAGNIYGWLGRSPYHGAFCRSSWTTAADPNSPVSVPLVRRGVGYSQLIGERVVSRRSIVGVFGFTMDLAFCCRRRVGCALGCPDWQRVAYPWPCKCTSGDGALAGRVRREQRDWGGFERARAGCLVNVASKAVVYTTTAEVGIQISQRCTSATTIRSVHAGENPGLDIARKNGMPSSSTATGMRHHKPEHGKQCFVRESLTDWQLPRCSVPCSTAQHSTAQHSTAQQP</sequence>
<name>A0A9P4QA83_9PEZI</name>
<organism evidence="2 3">
    <name type="scientific">Polychaeton citri CBS 116435</name>
    <dbReference type="NCBI Taxonomy" id="1314669"/>
    <lineage>
        <taxon>Eukaryota</taxon>
        <taxon>Fungi</taxon>
        <taxon>Dikarya</taxon>
        <taxon>Ascomycota</taxon>
        <taxon>Pezizomycotina</taxon>
        <taxon>Dothideomycetes</taxon>
        <taxon>Dothideomycetidae</taxon>
        <taxon>Capnodiales</taxon>
        <taxon>Capnodiaceae</taxon>
        <taxon>Polychaeton</taxon>
    </lineage>
</organism>
<evidence type="ECO:0000313" key="2">
    <source>
        <dbReference type="EMBL" id="KAF2722450.1"/>
    </source>
</evidence>
<dbReference type="AlphaFoldDB" id="A0A9P4QA83"/>
<evidence type="ECO:0000313" key="3">
    <source>
        <dbReference type="Proteomes" id="UP000799441"/>
    </source>
</evidence>
<feature type="region of interest" description="Disordered" evidence="1">
    <location>
        <begin position="163"/>
        <end position="189"/>
    </location>
</feature>
<keyword evidence="3" id="KW-1185">Reference proteome</keyword>
<evidence type="ECO:0000256" key="1">
    <source>
        <dbReference type="SAM" id="MobiDB-lite"/>
    </source>
</evidence>
<proteinExistence type="predicted"/>
<dbReference type="Proteomes" id="UP000799441">
    <property type="component" value="Unassembled WGS sequence"/>
</dbReference>
<accession>A0A9P4QA83</accession>
<gene>
    <name evidence="2" type="ORF">K431DRAFT_293359</name>
</gene>
<reference evidence="2" key="1">
    <citation type="journal article" date="2020" name="Stud. Mycol.">
        <title>101 Dothideomycetes genomes: a test case for predicting lifestyles and emergence of pathogens.</title>
        <authorList>
            <person name="Haridas S."/>
            <person name="Albert R."/>
            <person name="Binder M."/>
            <person name="Bloem J."/>
            <person name="Labutti K."/>
            <person name="Salamov A."/>
            <person name="Andreopoulos B."/>
            <person name="Baker S."/>
            <person name="Barry K."/>
            <person name="Bills G."/>
            <person name="Bluhm B."/>
            <person name="Cannon C."/>
            <person name="Castanera R."/>
            <person name="Culley D."/>
            <person name="Daum C."/>
            <person name="Ezra D."/>
            <person name="Gonzalez J."/>
            <person name="Henrissat B."/>
            <person name="Kuo A."/>
            <person name="Liang C."/>
            <person name="Lipzen A."/>
            <person name="Lutzoni F."/>
            <person name="Magnuson J."/>
            <person name="Mondo S."/>
            <person name="Nolan M."/>
            <person name="Ohm R."/>
            <person name="Pangilinan J."/>
            <person name="Park H.-J."/>
            <person name="Ramirez L."/>
            <person name="Alfaro M."/>
            <person name="Sun H."/>
            <person name="Tritt A."/>
            <person name="Yoshinaga Y."/>
            <person name="Zwiers L.-H."/>
            <person name="Turgeon B."/>
            <person name="Goodwin S."/>
            <person name="Spatafora J."/>
            <person name="Crous P."/>
            <person name="Grigoriev I."/>
        </authorList>
    </citation>
    <scope>NUCLEOTIDE SEQUENCE</scope>
    <source>
        <strain evidence="2">CBS 116435</strain>
    </source>
</reference>